<dbReference type="GO" id="GO:0005886">
    <property type="term" value="C:plasma membrane"/>
    <property type="evidence" value="ECO:0007669"/>
    <property type="project" value="UniProtKB-SubCell"/>
</dbReference>
<keyword evidence="5 10" id="KW-0552">Olfaction</keyword>
<comment type="caution">
    <text evidence="10">Lacks conserved residue(s) required for the propagation of feature annotation.</text>
</comment>
<keyword evidence="9 10" id="KW-0807">Transducer</keyword>
<protein>
    <recommendedName>
        <fullName evidence="10">Odorant receptor</fullName>
    </recommendedName>
</protein>
<evidence type="ECO:0000256" key="10">
    <source>
        <dbReference type="RuleBase" id="RU351113"/>
    </source>
</evidence>
<reference evidence="11" key="1">
    <citation type="journal article" date="2017" name="Comp. Biochem. Physiol. Part D Genomics Proteomics">
        <title>Candidate chemosensory genes identified in the endoparasitoid Meteorus pulchricornis (Hymenoptera: Braconidae) by antennal transcriptome analysis.</title>
        <authorList>
            <person name="Sheng S."/>
            <person name="Liao C.W."/>
            <person name="Zheng Y."/>
            <person name="Zhou Y."/>
            <person name="Xu Y."/>
            <person name="Song W.M."/>
            <person name="He P."/>
            <person name="Zhang J."/>
            <person name="Wu F.A."/>
        </authorList>
    </citation>
    <scope>NUCLEOTIDE SEQUENCE</scope>
    <source>
        <strain evidence="11">Zhenjiang</strain>
    </source>
</reference>
<feature type="transmembrane region" description="Helical" evidence="10">
    <location>
        <begin position="64"/>
        <end position="86"/>
    </location>
</feature>
<feature type="transmembrane region" description="Helical" evidence="10">
    <location>
        <begin position="98"/>
        <end position="120"/>
    </location>
</feature>
<dbReference type="PANTHER" id="PTHR21137">
    <property type="entry name" value="ODORANT RECEPTOR"/>
    <property type="match status" value="1"/>
</dbReference>
<name>A0A1S5VFQ2_9HYME</name>
<evidence type="ECO:0000256" key="9">
    <source>
        <dbReference type="ARBA" id="ARBA00023224"/>
    </source>
</evidence>
<accession>A0A1S5VFQ2</accession>
<dbReference type="AlphaFoldDB" id="A0A1S5VFQ2"/>
<evidence type="ECO:0000256" key="8">
    <source>
        <dbReference type="ARBA" id="ARBA00023170"/>
    </source>
</evidence>
<keyword evidence="6 10" id="KW-1133">Transmembrane helix</keyword>
<dbReference type="GO" id="GO:0004984">
    <property type="term" value="F:olfactory receptor activity"/>
    <property type="evidence" value="ECO:0007669"/>
    <property type="project" value="InterPro"/>
</dbReference>
<evidence type="ECO:0000256" key="5">
    <source>
        <dbReference type="ARBA" id="ARBA00022725"/>
    </source>
</evidence>
<keyword evidence="2" id="KW-1003">Cell membrane</keyword>
<keyword evidence="4 10" id="KW-0812">Transmembrane</keyword>
<proteinExistence type="evidence at transcript level"/>
<dbReference type="PANTHER" id="PTHR21137:SF35">
    <property type="entry name" value="ODORANT RECEPTOR 19A-RELATED"/>
    <property type="match status" value="1"/>
</dbReference>
<feature type="transmembrane region" description="Helical" evidence="10">
    <location>
        <begin position="154"/>
        <end position="176"/>
    </location>
</feature>
<evidence type="ECO:0000256" key="3">
    <source>
        <dbReference type="ARBA" id="ARBA00022606"/>
    </source>
</evidence>
<dbReference type="GO" id="GO:0005549">
    <property type="term" value="F:odorant binding"/>
    <property type="evidence" value="ECO:0007669"/>
    <property type="project" value="InterPro"/>
</dbReference>
<dbReference type="EMBL" id="KY445517">
    <property type="protein sequence ID" value="AQN78452.1"/>
    <property type="molecule type" value="mRNA"/>
</dbReference>
<comment type="similarity">
    <text evidence="10">Belongs to the insect chemoreceptor superfamily. Heteromeric odorant receptor channel (TC 1.A.69) family.</text>
</comment>
<sequence length="421" mass="47837">MDLASNTDNNSSKNQRVDENISIKKYMNTNHELDSNYTVKIARTLLTPIGIYPLHGTDTQMSRFLVNLQIIVIFGLMCFLLVPHLIWTWFDAEDLKRLMKIIAAQVFNSLALIKFWTLIINKKDLRMCSQQMEDNWRKVGCEEDRMVMIKNAKIGRLFTIAYLSLSYGGALPYHIILPLVAERIVKEDNTTQIPLPYPTDYVFFVPGDSPGYEMLFISHIVISTIILSTNCGIYSLIATYVTHSCCLFEVVCRHLDHLMDDGMNKGLSRQLAAIIKRHMEAIQFAETLEKSLNIVFLCEMVGCTIIICFLEYGVIVDWQDGEVLGLMTYVTLMTSIFVNCFIISYVGERLKEQSLQVGESAYSINWYLLPKELVYDLMLIIIRSSQPTCLTAGKISDLSLEGFAGVVKTSAAYLNFIRAVV</sequence>
<evidence type="ECO:0000256" key="6">
    <source>
        <dbReference type="ARBA" id="ARBA00022989"/>
    </source>
</evidence>
<feature type="transmembrane region" description="Helical" evidence="10">
    <location>
        <begin position="294"/>
        <end position="314"/>
    </location>
</feature>
<dbReference type="Pfam" id="PF02949">
    <property type="entry name" value="7tm_6"/>
    <property type="match status" value="1"/>
</dbReference>
<keyword evidence="8 10" id="KW-0675">Receptor</keyword>
<dbReference type="InterPro" id="IPR004117">
    <property type="entry name" value="7tm6_olfct_rcpt"/>
</dbReference>
<organism evidence="11">
    <name type="scientific">Meteorus pulchricornis</name>
    <dbReference type="NCBI Taxonomy" id="51522"/>
    <lineage>
        <taxon>Eukaryota</taxon>
        <taxon>Metazoa</taxon>
        <taxon>Ecdysozoa</taxon>
        <taxon>Arthropoda</taxon>
        <taxon>Hexapoda</taxon>
        <taxon>Insecta</taxon>
        <taxon>Pterygota</taxon>
        <taxon>Neoptera</taxon>
        <taxon>Endopterygota</taxon>
        <taxon>Hymenoptera</taxon>
        <taxon>Apocrita</taxon>
        <taxon>Ichneumonoidea</taxon>
        <taxon>Braconidae</taxon>
        <taxon>Meteorinae</taxon>
        <taxon>Meteorus</taxon>
    </lineage>
</organism>
<evidence type="ECO:0000256" key="4">
    <source>
        <dbReference type="ARBA" id="ARBA00022692"/>
    </source>
</evidence>
<feature type="transmembrane region" description="Helical" evidence="10">
    <location>
        <begin position="216"/>
        <end position="237"/>
    </location>
</feature>
<evidence type="ECO:0000256" key="7">
    <source>
        <dbReference type="ARBA" id="ARBA00023136"/>
    </source>
</evidence>
<keyword evidence="7 10" id="KW-0472">Membrane</keyword>
<comment type="subcellular location">
    <subcellularLocation>
        <location evidence="1 10">Cell membrane</location>
        <topology evidence="1 10">Multi-pass membrane protein</topology>
    </subcellularLocation>
</comment>
<keyword evidence="3 10" id="KW-0716">Sensory transduction</keyword>
<feature type="transmembrane region" description="Helical" evidence="10">
    <location>
        <begin position="326"/>
        <end position="346"/>
    </location>
</feature>
<evidence type="ECO:0000256" key="1">
    <source>
        <dbReference type="ARBA" id="ARBA00004651"/>
    </source>
</evidence>
<evidence type="ECO:0000256" key="2">
    <source>
        <dbReference type="ARBA" id="ARBA00022475"/>
    </source>
</evidence>
<dbReference type="GO" id="GO:0007165">
    <property type="term" value="P:signal transduction"/>
    <property type="evidence" value="ECO:0007669"/>
    <property type="project" value="UniProtKB-KW"/>
</dbReference>
<evidence type="ECO:0000313" key="11">
    <source>
        <dbReference type="EMBL" id="AQN78452.1"/>
    </source>
</evidence>